<protein>
    <recommendedName>
        <fullName evidence="2">Guanylate cyclase domain-containing protein</fullName>
    </recommendedName>
</protein>
<dbReference type="Gene3D" id="3.30.70.1230">
    <property type="entry name" value="Nucleotide cyclase"/>
    <property type="match status" value="1"/>
</dbReference>
<dbReference type="GO" id="GO:0009190">
    <property type="term" value="P:cyclic nucleotide biosynthetic process"/>
    <property type="evidence" value="ECO:0007669"/>
    <property type="project" value="InterPro"/>
</dbReference>
<feature type="domain" description="Guanylate cyclase" evidence="2">
    <location>
        <begin position="24"/>
        <end position="131"/>
    </location>
</feature>
<dbReference type="GO" id="GO:0035556">
    <property type="term" value="P:intracellular signal transduction"/>
    <property type="evidence" value="ECO:0007669"/>
    <property type="project" value="InterPro"/>
</dbReference>
<evidence type="ECO:0000313" key="3">
    <source>
        <dbReference type="EMBL" id="ORV52465.1"/>
    </source>
</evidence>
<organism evidence="3 4">
    <name type="scientific">Mycobacterium florentinum</name>
    <dbReference type="NCBI Taxonomy" id="292462"/>
    <lineage>
        <taxon>Bacteria</taxon>
        <taxon>Bacillati</taxon>
        <taxon>Actinomycetota</taxon>
        <taxon>Actinomycetes</taxon>
        <taxon>Mycobacteriales</taxon>
        <taxon>Mycobacteriaceae</taxon>
        <taxon>Mycobacterium</taxon>
        <taxon>Mycobacterium simiae complex</taxon>
    </lineage>
</organism>
<sequence>MGSAIIDFVCGATSAAVDERLVKTVLFTDIVGSTELLSARGDAHWRRQLDAHDKAVDWLIEKYGGRRAKHTGDGIFALFDGPTKAARCALELVPALATRGIRIRAGVHTGECERRGEEWSGVAVHTGARIGAFAGTGEVLASRTVRDLSAGSGLAFDSLGPQRLKGLPEEVDVYRVTTPGGRTP</sequence>
<dbReference type="CDD" id="cd07302">
    <property type="entry name" value="CHD"/>
    <property type="match status" value="1"/>
</dbReference>
<comment type="similarity">
    <text evidence="1">Belongs to the adenylyl cyclase class-3 family.</text>
</comment>
<dbReference type="InterPro" id="IPR050697">
    <property type="entry name" value="Adenylyl/Guanylyl_Cyclase_3/4"/>
</dbReference>
<evidence type="ECO:0000256" key="1">
    <source>
        <dbReference type="ARBA" id="ARBA00005381"/>
    </source>
</evidence>
<name>A0A1X1U6M3_MYCFL</name>
<accession>A0A1X1U6M3</accession>
<dbReference type="PANTHER" id="PTHR43081">
    <property type="entry name" value="ADENYLATE CYCLASE, TERMINAL-DIFFERENTIATION SPECIFIC-RELATED"/>
    <property type="match status" value="1"/>
</dbReference>
<dbReference type="SMART" id="SM00044">
    <property type="entry name" value="CYCc"/>
    <property type="match status" value="1"/>
</dbReference>
<proteinExistence type="inferred from homology"/>
<keyword evidence="4" id="KW-1185">Reference proteome</keyword>
<dbReference type="PROSITE" id="PS50125">
    <property type="entry name" value="GUANYLATE_CYCLASE_2"/>
    <property type="match status" value="1"/>
</dbReference>
<dbReference type="Pfam" id="PF00211">
    <property type="entry name" value="Guanylate_cyc"/>
    <property type="match status" value="1"/>
</dbReference>
<dbReference type="AlphaFoldDB" id="A0A1X1U6M3"/>
<dbReference type="RefSeq" id="WP_232079010.1">
    <property type="nucleotide sequence ID" value="NZ_AP022576.1"/>
</dbReference>
<dbReference type="InterPro" id="IPR001054">
    <property type="entry name" value="A/G_cyclase"/>
</dbReference>
<gene>
    <name evidence="3" type="ORF">AWC05_23535</name>
</gene>
<dbReference type="Proteomes" id="UP000193010">
    <property type="component" value="Unassembled WGS sequence"/>
</dbReference>
<evidence type="ECO:0000313" key="4">
    <source>
        <dbReference type="Proteomes" id="UP000193010"/>
    </source>
</evidence>
<evidence type="ECO:0000259" key="2">
    <source>
        <dbReference type="PROSITE" id="PS50125"/>
    </source>
</evidence>
<comment type="caution">
    <text evidence="3">The sequence shown here is derived from an EMBL/GenBank/DDBJ whole genome shotgun (WGS) entry which is preliminary data.</text>
</comment>
<dbReference type="SUPFAM" id="SSF55073">
    <property type="entry name" value="Nucleotide cyclase"/>
    <property type="match status" value="1"/>
</dbReference>
<dbReference type="EMBL" id="LQOV01000015">
    <property type="protein sequence ID" value="ORV52465.1"/>
    <property type="molecule type" value="Genomic_DNA"/>
</dbReference>
<dbReference type="PANTHER" id="PTHR43081:SF1">
    <property type="entry name" value="ADENYLATE CYCLASE, TERMINAL-DIFFERENTIATION SPECIFIC"/>
    <property type="match status" value="1"/>
</dbReference>
<dbReference type="STRING" id="292462.AWC05_23535"/>
<reference evidence="3 4" key="1">
    <citation type="submission" date="2016-01" db="EMBL/GenBank/DDBJ databases">
        <title>The new phylogeny of the genus Mycobacterium.</title>
        <authorList>
            <person name="Tarcisio F."/>
            <person name="Conor M."/>
            <person name="Antonella G."/>
            <person name="Elisabetta G."/>
            <person name="Giulia F.S."/>
            <person name="Sara T."/>
            <person name="Anna F."/>
            <person name="Clotilde B."/>
            <person name="Roberto B."/>
            <person name="Veronica D.S."/>
            <person name="Fabio R."/>
            <person name="Monica P."/>
            <person name="Olivier J."/>
            <person name="Enrico T."/>
            <person name="Nicola S."/>
        </authorList>
    </citation>
    <scope>NUCLEOTIDE SEQUENCE [LARGE SCALE GENOMIC DNA]</scope>
    <source>
        <strain evidence="3 4">DSM 44852</strain>
    </source>
</reference>
<dbReference type="InterPro" id="IPR029787">
    <property type="entry name" value="Nucleotide_cyclase"/>
</dbReference>
<dbReference type="GO" id="GO:0004016">
    <property type="term" value="F:adenylate cyclase activity"/>
    <property type="evidence" value="ECO:0007669"/>
    <property type="project" value="UniProtKB-ARBA"/>
</dbReference>